<gene>
    <name evidence="5" type="ORF">AB8Z38_23490</name>
</gene>
<sequence>MEIVEAGLILVTLDDERVFSGKISFEDLIISIAKMSRANEESARKSDRLSQAWKAKRSVIGQKKLTARCPSWLRLTSDRMGFEVAEDHAAVVRRIFDEAASGIGTFTIVRRLNEEGIPTFTGKGGWQNSTVNKILSGAAAVGTFQPNRMEGGKRTPDGDPIRNYFPRIVSQVVFEAAQRGRLERKTKPEQGRKGSGGPKGKHFTNLFSKLAVCDYCGKPMHYQNKGTPPKGQSYLVCSKALRNDGCEMIGRWRYDQFEIDVLVLRRTA</sequence>
<evidence type="ECO:0000256" key="2">
    <source>
        <dbReference type="ARBA" id="ARBA00023172"/>
    </source>
</evidence>
<dbReference type="PROSITE" id="PS51737">
    <property type="entry name" value="RECOMBINASE_DNA_BIND"/>
    <property type="match status" value="1"/>
</dbReference>
<organism evidence="5">
    <name type="scientific">Bradyrhizobium sp. LLZ17</name>
    <dbReference type="NCBI Taxonomy" id="3239388"/>
    <lineage>
        <taxon>Bacteria</taxon>
        <taxon>Pseudomonadati</taxon>
        <taxon>Pseudomonadota</taxon>
        <taxon>Alphaproteobacteria</taxon>
        <taxon>Hyphomicrobiales</taxon>
        <taxon>Nitrobacteraceae</taxon>
        <taxon>Bradyrhizobium</taxon>
    </lineage>
</organism>
<accession>A0AB39XEZ5</accession>
<dbReference type="GO" id="GO:0003677">
    <property type="term" value="F:DNA binding"/>
    <property type="evidence" value="ECO:0007669"/>
    <property type="project" value="UniProtKB-KW"/>
</dbReference>
<dbReference type="InterPro" id="IPR050639">
    <property type="entry name" value="SSR_resolvase"/>
</dbReference>
<dbReference type="InterPro" id="IPR038109">
    <property type="entry name" value="DNA_bind_recomb_sf"/>
</dbReference>
<evidence type="ECO:0000313" key="5">
    <source>
        <dbReference type="EMBL" id="XDV55706.1"/>
    </source>
</evidence>
<keyword evidence="2" id="KW-0233">DNA recombination</keyword>
<evidence type="ECO:0000256" key="1">
    <source>
        <dbReference type="ARBA" id="ARBA00023125"/>
    </source>
</evidence>
<reference evidence="5" key="1">
    <citation type="submission" date="2024-08" db="EMBL/GenBank/DDBJ databases">
        <authorList>
            <person name="Chaddad Z."/>
            <person name="Lamrabet M."/>
            <person name="Bouhnik O."/>
            <person name="Alami S."/>
            <person name="Wipf D."/>
            <person name="Courty P.E."/>
            <person name="Missbah El Idrissi M."/>
        </authorList>
    </citation>
    <scope>NUCLEOTIDE SEQUENCE</scope>
    <source>
        <strain evidence="5">LLZ17</strain>
    </source>
</reference>
<feature type="domain" description="Recombinase" evidence="4">
    <location>
        <begin position="70"/>
        <end position="188"/>
    </location>
</feature>
<evidence type="ECO:0000256" key="3">
    <source>
        <dbReference type="SAM" id="MobiDB-lite"/>
    </source>
</evidence>
<dbReference type="Gene3D" id="3.90.1750.20">
    <property type="entry name" value="Putative Large Serine Recombinase, Chain B, Domain 2"/>
    <property type="match status" value="1"/>
</dbReference>
<dbReference type="EMBL" id="CP165734">
    <property type="protein sequence ID" value="XDV55706.1"/>
    <property type="molecule type" value="Genomic_DNA"/>
</dbReference>
<protein>
    <submittedName>
        <fullName evidence="5">Recombinase family protein</fullName>
    </submittedName>
</protein>
<dbReference type="Pfam" id="PF07508">
    <property type="entry name" value="Recombinase"/>
    <property type="match status" value="1"/>
</dbReference>
<dbReference type="GO" id="GO:0000150">
    <property type="term" value="F:DNA strand exchange activity"/>
    <property type="evidence" value="ECO:0007669"/>
    <property type="project" value="InterPro"/>
</dbReference>
<dbReference type="Pfam" id="PF13408">
    <property type="entry name" value="Zn_ribbon_recom"/>
    <property type="match status" value="1"/>
</dbReference>
<dbReference type="PANTHER" id="PTHR30461:SF2">
    <property type="entry name" value="SERINE RECOMBINASE PINE-RELATED"/>
    <property type="match status" value="1"/>
</dbReference>
<keyword evidence="1" id="KW-0238">DNA-binding</keyword>
<feature type="region of interest" description="Disordered" evidence="3">
    <location>
        <begin position="180"/>
        <end position="201"/>
    </location>
</feature>
<proteinExistence type="predicted"/>
<feature type="compositionally biased region" description="Basic and acidic residues" evidence="3">
    <location>
        <begin position="180"/>
        <end position="192"/>
    </location>
</feature>
<dbReference type="InterPro" id="IPR011109">
    <property type="entry name" value="DNA_bind_recombinase_dom"/>
</dbReference>
<dbReference type="AlphaFoldDB" id="A0AB39XEZ5"/>
<dbReference type="RefSeq" id="WP_369720152.1">
    <property type="nucleotide sequence ID" value="NZ_CP165734.1"/>
</dbReference>
<name>A0AB39XEZ5_9BRAD</name>
<evidence type="ECO:0000259" key="4">
    <source>
        <dbReference type="PROSITE" id="PS51737"/>
    </source>
</evidence>
<dbReference type="InterPro" id="IPR025827">
    <property type="entry name" value="Zn_ribbon_recom_dom"/>
</dbReference>
<dbReference type="PANTHER" id="PTHR30461">
    <property type="entry name" value="DNA-INVERTASE FROM LAMBDOID PROPHAGE"/>
    <property type="match status" value="1"/>
</dbReference>